<dbReference type="AlphaFoldDB" id="A0AAV4YDQ1"/>
<keyword evidence="2" id="KW-1185">Reference proteome</keyword>
<protein>
    <submittedName>
        <fullName evidence="1">Uncharacterized protein</fullName>
    </submittedName>
</protein>
<name>A0AAV4YDQ1_CAEEX</name>
<proteinExistence type="predicted"/>
<sequence length="74" mass="8555">MATASTCFYFRGYGRRGTHEEDFQRNAFQNIITALLLLLLLLRTVEIQIQVICLIDRDIDSKSVPNKTVPFEHL</sequence>
<evidence type="ECO:0000313" key="2">
    <source>
        <dbReference type="Proteomes" id="UP001054945"/>
    </source>
</evidence>
<comment type="caution">
    <text evidence="1">The sequence shown here is derived from an EMBL/GenBank/DDBJ whole genome shotgun (WGS) entry which is preliminary data.</text>
</comment>
<dbReference type="EMBL" id="BPLR01019255">
    <property type="protein sequence ID" value="GIZ05268.1"/>
    <property type="molecule type" value="Genomic_DNA"/>
</dbReference>
<evidence type="ECO:0000313" key="1">
    <source>
        <dbReference type="EMBL" id="GIZ05268.1"/>
    </source>
</evidence>
<organism evidence="1 2">
    <name type="scientific">Caerostris extrusa</name>
    <name type="common">Bark spider</name>
    <name type="synonym">Caerostris bankana</name>
    <dbReference type="NCBI Taxonomy" id="172846"/>
    <lineage>
        <taxon>Eukaryota</taxon>
        <taxon>Metazoa</taxon>
        <taxon>Ecdysozoa</taxon>
        <taxon>Arthropoda</taxon>
        <taxon>Chelicerata</taxon>
        <taxon>Arachnida</taxon>
        <taxon>Araneae</taxon>
        <taxon>Araneomorphae</taxon>
        <taxon>Entelegynae</taxon>
        <taxon>Araneoidea</taxon>
        <taxon>Araneidae</taxon>
        <taxon>Caerostris</taxon>
    </lineage>
</organism>
<accession>A0AAV4YDQ1</accession>
<dbReference type="Proteomes" id="UP001054945">
    <property type="component" value="Unassembled WGS sequence"/>
</dbReference>
<reference evidence="1 2" key="1">
    <citation type="submission" date="2021-06" db="EMBL/GenBank/DDBJ databases">
        <title>Caerostris extrusa draft genome.</title>
        <authorList>
            <person name="Kono N."/>
            <person name="Arakawa K."/>
        </authorList>
    </citation>
    <scope>NUCLEOTIDE SEQUENCE [LARGE SCALE GENOMIC DNA]</scope>
</reference>
<gene>
    <name evidence="1" type="ORF">CEXT_773371</name>
</gene>